<dbReference type="EMBL" id="CAVMJV010000051">
    <property type="protein sequence ID" value="CAK5083644.1"/>
    <property type="molecule type" value="Genomic_DNA"/>
</dbReference>
<evidence type="ECO:0000313" key="2">
    <source>
        <dbReference type="Proteomes" id="UP001497535"/>
    </source>
</evidence>
<protein>
    <submittedName>
        <fullName evidence="1">Uncharacterized protein</fullName>
    </submittedName>
</protein>
<dbReference type="Proteomes" id="UP001497535">
    <property type="component" value="Unassembled WGS sequence"/>
</dbReference>
<accession>A0ACB0ZWW4</accession>
<reference evidence="1" key="1">
    <citation type="submission" date="2023-11" db="EMBL/GenBank/DDBJ databases">
        <authorList>
            <person name="Poullet M."/>
        </authorList>
    </citation>
    <scope>NUCLEOTIDE SEQUENCE</scope>
    <source>
        <strain evidence="1">E1834</strain>
    </source>
</reference>
<evidence type="ECO:0000313" key="1">
    <source>
        <dbReference type="EMBL" id="CAK5083644.1"/>
    </source>
</evidence>
<name>A0ACB0ZWW4_MELEN</name>
<proteinExistence type="predicted"/>
<keyword evidence="2" id="KW-1185">Reference proteome</keyword>
<gene>
    <name evidence="1" type="ORF">MENTE1834_LOCUS30993</name>
</gene>
<sequence>MKALNGLYFQIKNKAIILYFIYTVQNKLKPSVILNNEELKECEKLSEEDEERPLKFENLKGKEFNNKTILKTVCLFNRVGNRVVY</sequence>
<comment type="caution">
    <text evidence="1">The sequence shown here is derived from an EMBL/GenBank/DDBJ whole genome shotgun (WGS) entry which is preliminary data.</text>
</comment>
<organism evidence="1 2">
    <name type="scientific">Meloidogyne enterolobii</name>
    <name type="common">Root-knot nematode worm</name>
    <name type="synonym">Meloidogyne mayaguensis</name>
    <dbReference type="NCBI Taxonomy" id="390850"/>
    <lineage>
        <taxon>Eukaryota</taxon>
        <taxon>Metazoa</taxon>
        <taxon>Ecdysozoa</taxon>
        <taxon>Nematoda</taxon>
        <taxon>Chromadorea</taxon>
        <taxon>Rhabditida</taxon>
        <taxon>Tylenchina</taxon>
        <taxon>Tylenchomorpha</taxon>
        <taxon>Tylenchoidea</taxon>
        <taxon>Meloidogynidae</taxon>
        <taxon>Meloidogyninae</taxon>
        <taxon>Meloidogyne</taxon>
    </lineage>
</organism>